<dbReference type="SUPFAM" id="SSF51905">
    <property type="entry name" value="FAD/NAD(P)-binding domain"/>
    <property type="match status" value="1"/>
</dbReference>
<evidence type="ECO:0000256" key="3">
    <source>
        <dbReference type="ARBA" id="ARBA00040298"/>
    </source>
</evidence>
<protein>
    <recommendedName>
        <fullName evidence="3">Pyridine nucleotide-disulfide oxidoreductase domain-containing protein 2</fullName>
    </recommendedName>
</protein>
<dbReference type="Gene3D" id="3.50.50.60">
    <property type="entry name" value="FAD/NAD(P)-binding domain"/>
    <property type="match status" value="2"/>
</dbReference>
<evidence type="ECO:0000259" key="4">
    <source>
        <dbReference type="Pfam" id="PF01593"/>
    </source>
</evidence>
<dbReference type="AlphaFoldDB" id="A0A2H5Y4V6"/>
<dbReference type="GO" id="GO:0016491">
    <property type="term" value="F:oxidoreductase activity"/>
    <property type="evidence" value="ECO:0007669"/>
    <property type="project" value="UniProtKB-KW"/>
</dbReference>
<comment type="caution">
    <text evidence="5">The sequence shown here is derived from an EMBL/GenBank/DDBJ whole genome shotgun (WGS) entry which is preliminary data.</text>
</comment>
<name>A0A2H5Y4V6_9CHLR</name>
<dbReference type="InterPro" id="IPR036188">
    <property type="entry name" value="FAD/NAD-bd_sf"/>
</dbReference>
<dbReference type="Proteomes" id="UP000236642">
    <property type="component" value="Unassembled WGS sequence"/>
</dbReference>
<feature type="domain" description="Amine oxidase" evidence="4">
    <location>
        <begin position="24"/>
        <end position="507"/>
    </location>
</feature>
<proteinExistence type="predicted"/>
<sequence length="551" mass="61605">MMMLRSAWVEEADGIFIGSGHNALIAANYLARAGARVIVLEAQGRIGGGLCTEEITLPLFRHNLHVFFVRWSPNYRIWRDLALDRYGMEILTPEVQNAIPFQEGGGLATFHSLERSLEAIRRISPKDAETYARVHQEFSELAARILDPLRFAPPLPEEELIERLSRSLLGRRLLRWWRPSALDLVRELFDHEAVRALILCNAAVRGYLPILDVPWTGYIVVQALPVSHTGSLVRGGSAMAARALAAALYASGGRIFTRAPVERVLVENGRAIGVMLQDGRRIRARRFVCSSLPAPLTLGRLVEPSYLDPSLREALARYRWNEEALLGVHLALSSPPCYRGVEPEDPLNRALNQYVGYESSQALERSMRQIREGRLPEPPGLHVGIPTHFDPSQAPPGYATAFAWVFVPTGPAAMARWEGSECESYVQQILERWAEYAPDLTDRILAIAVHTPADTERWIPSMQWGDRHHGSYHPENFWARRPHPALSHYRTPIEGLYLCGSGTFPGGSFTGQPGYNAATVIAEDLGYPRWWGPRRAEEVLAELENPGGTSR</sequence>
<dbReference type="PANTHER" id="PTHR10668">
    <property type="entry name" value="PHYTOENE DEHYDROGENASE"/>
    <property type="match status" value="1"/>
</dbReference>
<comment type="subunit">
    <text evidence="2">Interacts with COX5B; this interaction may contribute to localize PYROXD2 to the inner face of the inner mitochondrial membrane.</text>
</comment>
<comment type="function">
    <text evidence="1">Probable oxidoreductase that may play a role as regulator of mitochondrial function.</text>
</comment>
<evidence type="ECO:0000256" key="2">
    <source>
        <dbReference type="ARBA" id="ARBA00038825"/>
    </source>
</evidence>
<keyword evidence="5" id="KW-0560">Oxidoreductase</keyword>
<dbReference type="PANTHER" id="PTHR10668:SF105">
    <property type="entry name" value="DEHYDROGENASE-RELATED"/>
    <property type="match status" value="1"/>
</dbReference>
<evidence type="ECO:0000313" key="6">
    <source>
        <dbReference type="Proteomes" id="UP000236642"/>
    </source>
</evidence>
<organism evidence="5 6">
    <name type="scientific">Candidatus Thermoflexus japonica</name>
    <dbReference type="NCBI Taxonomy" id="2035417"/>
    <lineage>
        <taxon>Bacteria</taxon>
        <taxon>Bacillati</taxon>
        <taxon>Chloroflexota</taxon>
        <taxon>Thermoflexia</taxon>
        <taxon>Thermoflexales</taxon>
        <taxon>Thermoflexaceae</taxon>
        <taxon>Thermoflexus</taxon>
    </lineage>
</organism>
<dbReference type="Pfam" id="PF01593">
    <property type="entry name" value="Amino_oxidase"/>
    <property type="match status" value="1"/>
</dbReference>
<reference evidence="6" key="1">
    <citation type="submission" date="2017-09" db="EMBL/GenBank/DDBJ databases">
        <title>Metaegenomics of thermophilic ammonia-oxidizing enrichment culture.</title>
        <authorList>
            <person name="Kato S."/>
            <person name="Suzuki K."/>
        </authorList>
    </citation>
    <scope>NUCLEOTIDE SEQUENCE [LARGE SCALE GENOMIC DNA]</scope>
</reference>
<evidence type="ECO:0000313" key="5">
    <source>
        <dbReference type="EMBL" id="GBD08483.1"/>
    </source>
</evidence>
<dbReference type="InterPro" id="IPR002937">
    <property type="entry name" value="Amino_oxidase"/>
</dbReference>
<accession>A0A2H5Y4V6</accession>
<gene>
    <name evidence="5" type="primary">crtI_1</name>
    <name evidence="5" type="ORF">HRbin22_00723</name>
</gene>
<evidence type="ECO:0000256" key="1">
    <source>
        <dbReference type="ARBA" id="ARBA00037217"/>
    </source>
</evidence>
<dbReference type="EMBL" id="BEHY01000010">
    <property type="protein sequence ID" value="GBD08483.1"/>
    <property type="molecule type" value="Genomic_DNA"/>
</dbReference>